<protein>
    <submittedName>
        <fullName evidence="2">Uncharacterized protein</fullName>
    </submittedName>
</protein>
<evidence type="ECO:0000313" key="3">
    <source>
        <dbReference type="Proteomes" id="UP000029516"/>
    </source>
</evidence>
<dbReference type="KEGG" id="cem:LH23_21995"/>
<gene>
    <name evidence="2" type="ORF">LH23_21995</name>
</gene>
<feature type="transmembrane region" description="Helical" evidence="1">
    <location>
        <begin position="79"/>
        <end position="101"/>
    </location>
</feature>
<evidence type="ECO:0000313" key="2">
    <source>
        <dbReference type="EMBL" id="AIR63236.1"/>
    </source>
</evidence>
<accession>A0AAN0VVM3</accession>
<proteinExistence type="predicted"/>
<dbReference type="EMBL" id="CP009458">
    <property type="protein sequence ID" value="AIR63236.1"/>
    <property type="molecule type" value="Genomic_DNA"/>
</dbReference>
<name>A0AAN0VVM3_9ENTR</name>
<dbReference type="Proteomes" id="UP000029516">
    <property type="component" value="Chromosome"/>
</dbReference>
<organism evidence="2 3">
    <name type="scientific">Cedecea neteri</name>
    <dbReference type="NCBI Taxonomy" id="158822"/>
    <lineage>
        <taxon>Bacteria</taxon>
        <taxon>Pseudomonadati</taxon>
        <taxon>Pseudomonadota</taxon>
        <taxon>Gammaproteobacteria</taxon>
        <taxon>Enterobacterales</taxon>
        <taxon>Enterobacteriaceae</taxon>
        <taxon>Cedecea</taxon>
    </lineage>
</organism>
<keyword evidence="1" id="KW-0812">Transmembrane</keyword>
<keyword evidence="1" id="KW-0472">Membrane</keyword>
<sequence>MEHLSALTVSDLVSFTIAILIGFFIFIRRHRSNKVKINSVFMWAMLAVISFCEVFNSIYTTYSYQHNRLYQNDKFTTVFNYDLSNIIFYTIIMLVAVVLFIQECRIRKRAY</sequence>
<reference evidence="2 3" key="1">
    <citation type="submission" date="2014-09" db="EMBL/GenBank/DDBJ databases">
        <authorList>
            <person name="Chan K.-G."/>
        </authorList>
    </citation>
    <scope>NUCLEOTIDE SEQUENCE [LARGE SCALE GENOMIC DNA]</scope>
    <source>
        <strain evidence="2 3">M006</strain>
    </source>
</reference>
<evidence type="ECO:0000256" key="1">
    <source>
        <dbReference type="SAM" id="Phobius"/>
    </source>
</evidence>
<dbReference type="AlphaFoldDB" id="A0AAN0VVM3"/>
<feature type="transmembrane region" description="Helical" evidence="1">
    <location>
        <begin position="39"/>
        <end position="59"/>
    </location>
</feature>
<feature type="transmembrane region" description="Helical" evidence="1">
    <location>
        <begin position="6"/>
        <end position="27"/>
    </location>
</feature>
<keyword evidence="1" id="KW-1133">Transmembrane helix</keyword>